<evidence type="ECO:0000313" key="2">
    <source>
        <dbReference type="EMBL" id="GAH90461.1"/>
    </source>
</evidence>
<gene>
    <name evidence="2" type="ORF">S06H3_02945</name>
</gene>
<dbReference type="Pfam" id="PF21948">
    <property type="entry name" value="LplA-B_cat"/>
    <property type="match status" value="1"/>
</dbReference>
<dbReference type="SUPFAM" id="SSF55681">
    <property type="entry name" value="Class II aaRS and biotin synthetases"/>
    <property type="match status" value="1"/>
</dbReference>
<name>X1J6X8_9ZZZZ</name>
<dbReference type="EMBL" id="BARV01000915">
    <property type="protein sequence ID" value="GAH90461.1"/>
    <property type="molecule type" value="Genomic_DNA"/>
</dbReference>
<dbReference type="PANTHER" id="PTHR43679:SF2">
    <property type="entry name" value="OCTANOYL-[GCVH]:PROTEIN N-OCTANOYLTRANSFERASE"/>
    <property type="match status" value="1"/>
</dbReference>
<proteinExistence type="predicted"/>
<dbReference type="PROSITE" id="PS51733">
    <property type="entry name" value="BPL_LPL_CATALYTIC"/>
    <property type="match status" value="1"/>
</dbReference>
<sequence>MLRLICNLTPSFPADGLALEETLFETVFNCENETLRFWVNDRAVIVGRSQSVKAEVDQERATKLGIPILRRLSGGGTVYHYPGNLNISLYLSDSRFLGGVKETFSRLGKAIASSLADLKIGILVRENNLFIGEKKLAGAAQARRGKSLLYHTTLLVKPANIPMETLLLALRKGYHPLRVPSTPHQTTSIAEASCQAIPLENLIQRIAAGFSQFLKRPLHEGGLTEKETERARELAAEKYRSDRWNLYH</sequence>
<dbReference type="InterPro" id="IPR004143">
    <property type="entry name" value="BPL_LPL_catalytic"/>
</dbReference>
<dbReference type="CDD" id="cd16443">
    <property type="entry name" value="LplA"/>
    <property type="match status" value="1"/>
</dbReference>
<feature type="domain" description="BPL/LPL catalytic" evidence="1">
    <location>
        <begin position="29"/>
        <end position="218"/>
    </location>
</feature>
<protein>
    <recommendedName>
        <fullName evidence="1">BPL/LPL catalytic domain-containing protein</fullName>
    </recommendedName>
</protein>
<comment type="caution">
    <text evidence="2">The sequence shown here is derived from an EMBL/GenBank/DDBJ whole genome shotgun (WGS) entry which is preliminary data.</text>
</comment>
<reference evidence="2" key="1">
    <citation type="journal article" date="2014" name="Front. Microbiol.">
        <title>High frequency of phylogenetically diverse reductive dehalogenase-homologous genes in deep subseafloor sedimentary metagenomes.</title>
        <authorList>
            <person name="Kawai M."/>
            <person name="Futagami T."/>
            <person name="Toyoda A."/>
            <person name="Takaki Y."/>
            <person name="Nishi S."/>
            <person name="Hori S."/>
            <person name="Arai W."/>
            <person name="Tsubouchi T."/>
            <person name="Morono Y."/>
            <person name="Uchiyama I."/>
            <person name="Ito T."/>
            <person name="Fujiyama A."/>
            <person name="Inagaki F."/>
            <person name="Takami H."/>
        </authorList>
    </citation>
    <scope>NUCLEOTIDE SEQUENCE</scope>
    <source>
        <strain evidence="2">Expedition CK06-06</strain>
    </source>
</reference>
<organism evidence="2">
    <name type="scientific">marine sediment metagenome</name>
    <dbReference type="NCBI Taxonomy" id="412755"/>
    <lineage>
        <taxon>unclassified sequences</taxon>
        <taxon>metagenomes</taxon>
        <taxon>ecological metagenomes</taxon>
    </lineage>
</organism>
<dbReference type="AlphaFoldDB" id="X1J6X8"/>
<dbReference type="InterPro" id="IPR045864">
    <property type="entry name" value="aa-tRNA-synth_II/BPL/LPL"/>
</dbReference>
<dbReference type="PANTHER" id="PTHR43679">
    <property type="entry name" value="OCTANOYLTRANSFERASE LIPM-RELATED"/>
    <property type="match status" value="1"/>
</dbReference>
<dbReference type="InterPro" id="IPR050664">
    <property type="entry name" value="Octanoyltrans_LipM/LipL"/>
</dbReference>
<accession>X1J6X8</accession>
<dbReference type="Gene3D" id="3.30.930.10">
    <property type="entry name" value="Bira Bifunctional Protein, Domain 2"/>
    <property type="match status" value="1"/>
</dbReference>
<evidence type="ECO:0000259" key="1">
    <source>
        <dbReference type="PROSITE" id="PS51733"/>
    </source>
</evidence>